<dbReference type="Proteomes" id="UP000095283">
    <property type="component" value="Unplaced"/>
</dbReference>
<keyword evidence="1" id="KW-0472">Membrane</keyword>
<evidence type="ECO:0000313" key="2">
    <source>
        <dbReference type="Proteomes" id="UP000095283"/>
    </source>
</evidence>
<organism evidence="2 3">
    <name type="scientific">Heterorhabditis bacteriophora</name>
    <name type="common">Entomopathogenic nematode worm</name>
    <dbReference type="NCBI Taxonomy" id="37862"/>
    <lineage>
        <taxon>Eukaryota</taxon>
        <taxon>Metazoa</taxon>
        <taxon>Ecdysozoa</taxon>
        <taxon>Nematoda</taxon>
        <taxon>Chromadorea</taxon>
        <taxon>Rhabditida</taxon>
        <taxon>Rhabditina</taxon>
        <taxon>Rhabditomorpha</taxon>
        <taxon>Strongyloidea</taxon>
        <taxon>Heterorhabditidae</taxon>
        <taxon>Heterorhabditis</taxon>
    </lineage>
</organism>
<dbReference type="WBParaSite" id="Hba_06292">
    <property type="protein sequence ID" value="Hba_06292"/>
    <property type="gene ID" value="Hba_06292"/>
</dbReference>
<protein>
    <submittedName>
        <fullName evidence="3">Homeobox domain-containing protein</fullName>
    </submittedName>
</protein>
<sequence length="117" mass="13940">MWDPKDVLPVRFSPGYSQFFSFDTLVAVLIPLCIMVIFCSLCLFLFFLYRRLCQWRRSRLDDSEDDDLVIPVPPSPRPENFRRNSAQIQYRLWIQRKFEKEFGVSQTDRNLLGVTDL</sequence>
<name>A0A1I7WMI1_HETBA</name>
<keyword evidence="1" id="KW-0812">Transmembrane</keyword>
<evidence type="ECO:0000313" key="3">
    <source>
        <dbReference type="WBParaSite" id="Hba_06292"/>
    </source>
</evidence>
<dbReference type="AlphaFoldDB" id="A0A1I7WMI1"/>
<keyword evidence="2" id="KW-1185">Reference proteome</keyword>
<keyword evidence="1" id="KW-1133">Transmembrane helix</keyword>
<evidence type="ECO:0000256" key="1">
    <source>
        <dbReference type="SAM" id="Phobius"/>
    </source>
</evidence>
<proteinExistence type="predicted"/>
<feature type="transmembrane region" description="Helical" evidence="1">
    <location>
        <begin position="20"/>
        <end position="49"/>
    </location>
</feature>
<accession>A0A1I7WMI1</accession>
<reference evidence="3" key="1">
    <citation type="submission" date="2016-11" db="UniProtKB">
        <authorList>
            <consortium name="WormBaseParasite"/>
        </authorList>
    </citation>
    <scope>IDENTIFICATION</scope>
</reference>